<sequence length="405" mass="45367">MKLGTSIDNKIKEKEAELIKLKKKVKAQQELDGDDQDLLEEDDSTAGDKSSAFDSKTAELIATLDTARGKRLLICIKGYPDPDNIATSLALSYMAQAFDIQSTIVHFEQISHHENRALVKKLDLDIEEYSDQFDYSSYDYYAINDSQNTDLPIKIPETCELLVFVDHHKRLGTVKGHFVDIREGSGSTSAIYGEYLQEPVFNFSGDTSEESKIATALMHGVRSDTDNFVNATPIDYKASEFLSRFVDKDLLSLISRQSIPAKTMDLTQIALQRKDIRGTFMFSGVGYVREEDRDGIGQCADYMLNREGIDTVVVYGVVGGEFVDGSLRTKSHVLDPDKWIKDVFGMDQHGVYYGGGRKDKGGFQIPLGVFGKCSDRELLWILIKKTIDELFYNKIGVEDSESSTD</sequence>
<reference evidence="3" key="1">
    <citation type="submission" date="2017-04" db="EMBL/GenBank/DDBJ databases">
        <authorList>
            <person name="Varghese N."/>
            <person name="Submissions S."/>
        </authorList>
    </citation>
    <scope>NUCLEOTIDE SEQUENCE [LARGE SCALE GENOMIC DNA]</scope>
    <source>
        <strain evidence="3">RKEM611</strain>
    </source>
</reference>
<evidence type="ECO:0000313" key="2">
    <source>
        <dbReference type="EMBL" id="SME88616.1"/>
    </source>
</evidence>
<feature type="compositionally biased region" description="Acidic residues" evidence="1">
    <location>
        <begin position="31"/>
        <end position="45"/>
    </location>
</feature>
<keyword evidence="3" id="KW-1185">Reference proteome</keyword>
<dbReference type="InterPro" id="IPR051319">
    <property type="entry name" value="Oligoribo/pAp-PDE_c-di-AMP_PDE"/>
</dbReference>
<feature type="region of interest" description="Disordered" evidence="1">
    <location>
        <begin position="27"/>
        <end position="51"/>
    </location>
</feature>
<dbReference type="InterPro" id="IPR038763">
    <property type="entry name" value="DHH_sf"/>
</dbReference>
<dbReference type="PANTHER" id="PTHR47618">
    <property type="entry name" value="BIFUNCTIONAL OLIGORIBONUCLEASE AND PAP PHOSPHATASE NRNA"/>
    <property type="match status" value="1"/>
</dbReference>
<dbReference type="Gene3D" id="3.90.1640.10">
    <property type="entry name" value="inorganic pyrophosphatase (n-terminal core)"/>
    <property type="match status" value="1"/>
</dbReference>
<dbReference type="EMBL" id="FWZT01000001">
    <property type="protein sequence ID" value="SME88616.1"/>
    <property type="molecule type" value="Genomic_DNA"/>
</dbReference>
<dbReference type="OrthoDB" id="5490569at2"/>
<dbReference type="Proteomes" id="UP000192907">
    <property type="component" value="Unassembled WGS sequence"/>
</dbReference>
<dbReference type="STRING" id="1513793.SAMN06296036_101170"/>
<protein>
    <submittedName>
        <fullName evidence="2">NanoRNase/pAp phosphatase, hydrolyzes c-di-AMP and oligoRNAs</fullName>
    </submittedName>
</protein>
<organism evidence="2 3">
    <name type="scientific">Pseudobacteriovorax antillogorgiicola</name>
    <dbReference type="NCBI Taxonomy" id="1513793"/>
    <lineage>
        <taxon>Bacteria</taxon>
        <taxon>Pseudomonadati</taxon>
        <taxon>Bdellovibrionota</taxon>
        <taxon>Oligoflexia</taxon>
        <taxon>Oligoflexales</taxon>
        <taxon>Pseudobacteriovoracaceae</taxon>
        <taxon>Pseudobacteriovorax</taxon>
    </lineage>
</organism>
<accession>A0A1Y6B2V5</accession>
<dbReference type="SUPFAM" id="SSF64182">
    <property type="entry name" value="DHH phosphoesterases"/>
    <property type="match status" value="1"/>
</dbReference>
<proteinExistence type="predicted"/>
<dbReference type="RefSeq" id="WP_132314699.1">
    <property type="nucleotide sequence ID" value="NZ_FWZT01000001.1"/>
</dbReference>
<evidence type="ECO:0000256" key="1">
    <source>
        <dbReference type="SAM" id="MobiDB-lite"/>
    </source>
</evidence>
<dbReference type="AlphaFoldDB" id="A0A1Y6B2V5"/>
<evidence type="ECO:0000313" key="3">
    <source>
        <dbReference type="Proteomes" id="UP000192907"/>
    </source>
</evidence>
<gene>
    <name evidence="2" type="ORF">SAMN06296036_101170</name>
</gene>
<dbReference type="PANTHER" id="PTHR47618:SF1">
    <property type="entry name" value="BIFUNCTIONAL OLIGORIBONUCLEASE AND PAP PHOSPHATASE NRNA"/>
    <property type="match status" value="1"/>
</dbReference>
<name>A0A1Y6B2V5_9BACT</name>